<dbReference type="Pfam" id="PF14432">
    <property type="entry name" value="DYW_deaminase"/>
    <property type="match status" value="1"/>
</dbReference>
<feature type="repeat" description="PPR" evidence="2">
    <location>
        <begin position="807"/>
        <end position="837"/>
    </location>
</feature>
<dbReference type="EMBL" id="CM026421">
    <property type="protein sequence ID" value="KAG0593004.1"/>
    <property type="molecule type" value="Genomic_DNA"/>
</dbReference>
<dbReference type="InterPro" id="IPR002885">
    <property type="entry name" value="PPR_rpt"/>
</dbReference>
<dbReference type="Gene3D" id="1.25.40.10">
    <property type="entry name" value="Tetratricopeptide repeat domain"/>
    <property type="match status" value="7"/>
</dbReference>
<organism evidence="5 6">
    <name type="scientific">Ceratodon purpureus</name>
    <name type="common">Fire moss</name>
    <name type="synonym">Dicranum purpureum</name>
    <dbReference type="NCBI Taxonomy" id="3225"/>
    <lineage>
        <taxon>Eukaryota</taxon>
        <taxon>Viridiplantae</taxon>
        <taxon>Streptophyta</taxon>
        <taxon>Embryophyta</taxon>
        <taxon>Bryophyta</taxon>
        <taxon>Bryophytina</taxon>
        <taxon>Bryopsida</taxon>
        <taxon>Dicranidae</taxon>
        <taxon>Pseudoditrichales</taxon>
        <taxon>Ditrichaceae</taxon>
        <taxon>Ceratodon</taxon>
    </lineage>
</organism>
<dbReference type="PANTHER" id="PTHR24015:SF548">
    <property type="entry name" value="OS08G0340900 PROTEIN"/>
    <property type="match status" value="1"/>
</dbReference>
<feature type="repeat" description="PPR" evidence="2">
    <location>
        <begin position="369"/>
        <end position="402"/>
    </location>
</feature>
<reference evidence="5" key="1">
    <citation type="submission" date="2020-06" db="EMBL/GenBank/DDBJ databases">
        <title>WGS assembly of Ceratodon purpureus strain R40.</title>
        <authorList>
            <person name="Carey S.B."/>
            <person name="Jenkins J."/>
            <person name="Shu S."/>
            <person name="Lovell J.T."/>
            <person name="Sreedasyam A."/>
            <person name="Maumus F."/>
            <person name="Tiley G.P."/>
            <person name="Fernandez-Pozo N."/>
            <person name="Barry K."/>
            <person name="Chen C."/>
            <person name="Wang M."/>
            <person name="Lipzen A."/>
            <person name="Daum C."/>
            <person name="Saski C.A."/>
            <person name="Payton A.C."/>
            <person name="Mcbreen J.C."/>
            <person name="Conrad R.E."/>
            <person name="Kollar L.M."/>
            <person name="Olsson S."/>
            <person name="Huttunen S."/>
            <person name="Landis J.B."/>
            <person name="Wickett N.J."/>
            <person name="Johnson M.G."/>
            <person name="Rensing S.A."/>
            <person name="Grimwood J."/>
            <person name="Schmutz J."/>
            <person name="Mcdaniel S.F."/>
        </authorList>
    </citation>
    <scope>NUCLEOTIDE SEQUENCE</scope>
    <source>
        <strain evidence="5">R40</strain>
    </source>
</reference>
<name>A0A8T0JAS4_CERPU</name>
<feature type="repeat" description="PPR" evidence="2">
    <location>
        <begin position="136"/>
        <end position="166"/>
    </location>
</feature>
<dbReference type="Pfam" id="PF13041">
    <property type="entry name" value="PPR_2"/>
    <property type="match status" value="6"/>
</dbReference>
<feature type="compositionally biased region" description="Basic and acidic residues" evidence="3">
    <location>
        <begin position="53"/>
        <end position="62"/>
    </location>
</feature>
<feature type="repeat" description="PPR" evidence="2">
    <location>
        <begin position="706"/>
        <end position="740"/>
    </location>
</feature>
<dbReference type="SUPFAM" id="SSF48452">
    <property type="entry name" value="TPR-like"/>
    <property type="match status" value="2"/>
</dbReference>
<feature type="region of interest" description="Disordered" evidence="3">
    <location>
        <begin position="52"/>
        <end position="81"/>
    </location>
</feature>
<dbReference type="AlphaFoldDB" id="A0A8T0JAS4"/>
<proteinExistence type="predicted"/>
<dbReference type="PROSITE" id="PS51375">
    <property type="entry name" value="PPR"/>
    <property type="match status" value="14"/>
</dbReference>
<feature type="repeat" description="PPR" evidence="2">
    <location>
        <begin position="237"/>
        <end position="267"/>
    </location>
</feature>
<evidence type="ECO:0000259" key="4">
    <source>
        <dbReference type="Pfam" id="PF14432"/>
    </source>
</evidence>
<dbReference type="GO" id="GO:0008270">
    <property type="term" value="F:zinc ion binding"/>
    <property type="evidence" value="ECO:0007669"/>
    <property type="project" value="InterPro"/>
</dbReference>
<dbReference type="FunFam" id="1.25.40.10:FF:000090">
    <property type="entry name" value="Pentatricopeptide repeat-containing protein, chloroplastic"/>
    <property type="match status" value="1"/>
</dbReference>
<dbReference type="NCBIfam" id="TIGR00756">
    <property type="entry name" value="PPR"/>
    <property type="match status" value="11"/>
</dbReference>
<keyword evidence="1" id="KW-0677">Repeat</keyword>
<feature type="repeat" description="PPR" evidence="2">
    <location>
        <begin position="268"/>
        <end position="302"/>
    </location>
</feature>
<feature type="repeat" description="PPR" evidence="2">
    <location>
        <begin position="338"/>
        <end position="368"/>
    </location>
</feature>
<dbReference type="InterPro" id="IPR032867">
    <property type="entry name" value="DYW_dom"/>
</dbReference>
<dbReference type="Proteomes" id="UP000822688">
    <property type="component" value="Chromosome 1"/>
</dbReference>
<sequence>MRGRQPVSRLWTRVSSPLITRVFGLESSCLIDVRQRRHYGAVQFSPDVPVSVDSKDGARSRQEVGATRTAPKGGGDISKERLEKEGVQGLSELDRRGAQASWKRYARLLQECANAKSLAEGRKVHDHMRSNQYKPDIYLSNMLISMYAKCGSIEEAYSVFQAMEYKDVISWNAMISGFALHGRGQEAIDHFYLMQRQGLKPNKNTFVSILSAIGSPIVLDLGEQIHSRIIKAGFEADVTVGTALINMYCKCGSVELARKVFNGMRERNVISWTAMISGYAQQGNSDEAFLLFRKLVRSGIQPNKISFASILGACTSPKDLEQGQEFHEYIKRAGLEQELIVGNALISMYARCGNLSNARQVFDNMQSRNRISWNAMIAGYGGGYMEEAFRLFKRMQQKGFQPDRFTYSSLLAICADRADLERGKELHSQIVRTGWLSDVTVATALISMYIKCGLLEEAREVFNKMPEKNVVSWNAFIAGCCRLGSEKEALKVYRQMRRADVSPDHVTFITLLNACSGPEALEEGRFVHDRIVKWGMLSNNNVANALISMYGRCGSLADAREVFYRIRTRDLGSWNAMIATYVQHGANEAAFELFRKFRRERGRGDKYTFISVLKAIANLGDLDAGRKVHALVEKNGLGEDIQILTTLIRMYSKCGSLADACSAFNKILERDAVCWNAMLAAYVQGGHCQDALKWFQLMQSEGVKPDIATYTCILNACAGLGALEHGKNIHTQLKEDGLEADIRISNALIEMYWQCGCLGSAILVFKKMPKRDLNSWNALIAGYSQNGQGSDALKYYELMLRAGFLPNKTTFTSVLSSYGQLGEVDDAFDFLESIKEEWDFEPSEEHYARMVDGLGRAGLVKEAEEFIEEISTESTASMWESLLGACRIHHNVELAETAAEHLLDAKAQASPAVCEQLLSVYTAAGRWEDVSVIKATMEESGIVVPKRCTIEVNGEFHTFTINDPNPELDSSQNMLDELVNEMMDKGFLLEMMDKGFLLEPQERGVLFSHCPEMLAVAYALNHTPPGAPVRCVSDTRVADLSHKMLKFVSRTCNRNIFVRDANCFHNFRPGHACSCGDYW</sequence>
<dbReference type="Pfam" id="PF13812">
    <property type="entry name" value="PPR_3"/>
    <property type="match status" value="1"/>
</dbReference>
<feature type="repeat" description="PPR" evidence="2">
    <location>
        <begin position="570"/>
        <end position="600"/>
    </location>
</feature>
<evidence type="ECO:0000313" key="5">
    <source>
        <dbReference type="EMBL" id="KAG0593004.1"/>
    </source>
</evidence>
<evidence type="ECO:0000256" key="2">
    <source>
        <dbReference type="PROSITE-ProRule" id="PRU00708"/>
    </source>
</evidence>
<feature type="repeat" description="PPR" evidence="2">
    <location>
        <begin position="469"/>
        <end position="503"/>
    </location>
</feature>
<feature type="repeat" description="PPR" evidence="2">
    <location>
        <begin position="167"/>
        <end position="201"/>
    </location>
</feature>
<dbReference type="FunFam" id="1.25.40.10:FF:000396">
    <property type="entry name" value="Pentatricopeptide repeat-containing protein At2g36730"/>
    <property type="match status" value="1"/>
</dbReference>
<keyword evidence="6" id="KW-1185">Reference proteome</keyword>
<feature type="repeat" description="PPR" evidence="2">
    <location>
        <begin position="772"/>
        <end position="806"/>
    </location>
</feature>
<protein>
    <recommendedName>
        <fullName evidence="4">DYW domain-containing protein</fullName>
    </recommendedName>
</protein>
<dbReference type="InterPro" id="IPR046960">
    <property type="entry name" value="PPR_At4g14850-like_plant"/>
</dbReference>
<dbReference type="FunFam" id="1.25.40.10:FF:000381">
    <property type="entry name" value="Pentatricopeptide repeat-containing protein"/>
    <property type="match status" value="2"/>
</dbReference>
<evidence type="ECO:0000313" key="6">
    <source>
        <dbReference type="Proteomes" id="UP000822688"/>
    </source>
</evidence>
<dbReference type="FunFam" id="1.25.40.10:FF:000031">
    <property type="entry name" value="Pentatricopeptide repeat-containing protein mitochondrial"/>
    <property type="match status" value="3"/>
</dbReference>
<feature type="repeat" description="PPR" evidence="2">
    <location>
        <begin position="403"/>
        <end position="437"/>
    </location>
</feature>
<dbReference type="InterPro" id="IPR011990">
    <property type="entry name" value="TPR-like_helical_dom_sf"/>
</dbReference>
<feature type="domain" description="DYW" evidence="4">
    <location>
        <begin position="1001"/>
        <end position="1079"/>
    </location>
</feature>
<feature type="repeat" description="PPR" evidence="2">
    <location>
        <begin position="671"/>
        <end position="705"/>
    </location>
</feature>
<dbReference type="GO" id="GO:0009451">
    <property type="term" value="P:RNA modification"/>
    <property type="evidence" value="ECO:0007669"/>
    <property type="project" value="InterPro"/>
</dbReference>
<dbReference type="PANTHER" id="PTHR24015">
    <property type="entry name" value="OS07G0578800 PROTEIN-RELATED"/>
    <property type="match status" value="1"/>
</dbReference>
<gene>
    <name evidence="5" type="ORF">KC19_1G297400</name>
</gene>
<accession>A0A8T0JAS4</accession>
<comment type="caution">
    <text evidence="5">The sequence shown here is derived from an EMBL/GenBank/DDBJ whole genome shotgun (WGS) entry which is preliminary data.</text>
</comment>
<dbReference type="Pfam" id="PF01535">
    <property type="entry name" value="PPR"/>
    <property type="match status" value="5"/>
</dbReference>
<evidence type="ECO:0000256" key="3">
    <source>
        <dbReference type="SAM" id="MobiDB-lite"/>
    </source>
</evidence>
<dbReference type="GO" id="GO:0003723">
    <property type="term" value="F:RNA binding"/>
    <property type="evidence" value="ECO:0007669"/>
    <property type="project" value="InterPro"/>
</dbReference>
<evidence type="ECO:0000256" key="1">
    <source>
        <dbReference type="ARBA" id="ARBA00022737"/>
    </source>
</evidence>
<feature type="repeat" description="PPR" evidence="2">
    <location>
        <begin position="438"/>
        <end position="468"/>
    </location>
</feature>